<dbReference type="Proteomes" id="UP000887013">
    <property type="component" value="Unassembled WGS sequence"/>
</dbReference>
<reference evidence="1" key="1">
    <citation type="submission" date="2020-08" db="EMBL/GenBank/DDBJ databases">
        <title>Multicomponent nature underlies the extraordinary mechanical properties of spider dragline silk.</title>
        <authorList>
            <person name="Kono N."/>
            <person name="Nakamura H."/>
            <person name="Mori M."/>
            <person name="Yoshida Y."/>
            <person name="Ohtoshi R."/>
            <person name="Malay A.D."/>
            <person name="Moran D.A.P."/>
            <person name="Tomita M."/>
            <person name="Numata K."/>
            <person name="Arakawa K."/>
        </authorList>
    </citation>
    <scope>NUCLEOTIDE SEQUENCE</scope>
</reference>
<name>A0A8X6MSK4_NEPPI</name>
<sequence length="181" mass="20846">MAYSGRARKESLKTLVEENFKVIQLTELIRKSYNYDEPLVKGILQVITEERVAKEAASLLEAENVEKQQKYELEKLQLQLESQRLSALHAQSSTENSQGINKLPNFELNNFSTLMRKSMPSYHQKKIFPVKQPPQDRKPHFQRGNKIKKEEPSEVVCYGCGTPGVIKPKYPSCKGKDKRNH</sequence>
<organism evidence="1 2">
    <name type="scientific">Nephila pilipes</name>
    <name type="common">Giant wood spider</name>
    <name type="synonym">Nephila maculata</name>
    <dbReference type="NCBI Taxonomy" id="299642"/>
    <lineage>
        <taxon>Eukaryota</taxon>
        <taxon>Metazoa</taxon>
        <taxon>Ecdysozoa</taxon>
        <taxon>Arthropoda</taxon>
        <taxon>Chelicerata</taxon>
        <taxon>Arachnida</taxon>
        <taxon>Araneae</taxon>
        <taxon>Araneomorphae</taxon>
        <taxon>Entelegynae</taxon>
        <taxon>Araneoidea</taxon>
        <taxon>Nephilidae</taxon>
        <taxon>Nephila</taxon>
    </lineage>
</organism>
<keyword evidence="2" id="KW-1185">Reference proteome</keyword>
<accession>A0A8X6MSK4</accession>
<protein>
    <submittedName>
        <fullName evidence="1">Uncharacterized protein</fullName>
    </submittedName>
</protein>
<evidence type="ECO:0000313" key="2">
    <source>
        <dbReference type="Proteomes" id="UP000887013"/>
    </source>
</evidence>
<gene>
    <name evidence="1" type="ORF">NPIL_67111</name>
</gene>
<evidence type="ECO:0000313" key="1">
    <source>
        <dbReference type="EMBL" id="GFS75720.1"/>
    </source>
</evidence>
<dbReference type="AlphaFoldDB" id="A0A8X6MSK4"/>
<proteinExistence type="predicted"/>
<comment type="caution">
    <text evidence="1">The sequence shown here is derived from an EMBL/GenBank/DDBJ whole genome shotgun (WGS) entry which is preliminary data.</text>
</comment>
<dbReference type="EMBL" id="BMAW01096651">
    <property type="protein sequence ID" value="GFS75720.1"/>
    <property type="molecule type" value="Genomic_DNA"/>
</dbReference>